<feature type="compositionally biased region" description="Polar residues" evidence="1">
    <location>
        <begin position="43"/>
        <end position="55"/>
    </location>
</feature>
<proteinExistence type="predicted"/>
<feature type="compositionally biased region" description="Polar residues" evidence="1">
    <location>
        <begin position="194"/>
        <end position="207"/>
    </location>
</feature>
<dbReference type="AlphaFoldDB" id="A0A0C9Z3N8"/>
<gene>
    <name evidence="2" type="ORF">PISMIDRAFT_105185</name>
</gene>
<feature type="compositionally biased region" description="Basic and acidic residues" evidence="1">
    <location>
        <begin position="32"/>
        <end position="42"/>
    </location>
</feature>
<reference evidence="2 3" key="1">
    <citation type="submission" date="2014-04" db="EMBL/GenBank/DDBJ databases">
        <authorList>
            <consortium name="DOE Joint Genome Institute"/>
            <person name="Kuo A."/>
            <person name="Kohler A."/>
            <person name="Costa M.D."/>
            <person name="Nagy L.G."/>
            <person name="Floudas D."/>
            <person name="Copeland A."/>
            <person name="Barry K.W."/>
            <person name="Cichocki N."/>
            <person name="Veneault-Fourrey C."/>
            <person name="LaButti K."/>
            <person name="Lindquist E.A."/>
            <person name="Lipzen A."/>
            <person name="Lundell T."/>
            <person name="Morin E."/>
            <person name="Murat C."/>
            <person name="Sun H."/>
            <person name="Tunlid A."/>
            <person name="Henrissat B."/>
            <person name="Grigoriev I.V."/>
            <person name="Hibbett D.S."/>
            <person name="Martin F."/>
            <person name="Nordberg H.P."/>
            <person name="Cantor M.N."/>
            <person name="Hua S.X."/>
        </authorList>
    </citation>
    <scope>NUCLEOTIDE SEQUENCE [LARGE SCALE GENOMIC DNA]</scope>
    <source>
        <strain evidence="2 3">441</strain>
    </source>
</reference>
<protein>
    <submittedName>
        <fullName evidence="2">Uncharacterized protein</fullName>
    </submittedName>
</protein>
<evidence type="ECO:0000256" key="1">
    <source>
        <dbReference type="SAM" id="MobiDB-lite"/>
    </source>
</evidence>
<evidence type="ECO:0000313" key="2">
    <source>
        <dbReference type="EMBL" id="KIK20829.1"/>
    </source>
</evidence>
<keyword evidence="3" id="KW-1185">Reference proteome</keyword>
<dbReference type="OrthoDB" id="2564465at2759"/>
<name>A0A0C9Z3N8_9AGAM</name>
<evidence type="ECO:0000313" key="3">
    <source>
        <dbReference type="Proteomes" id="UP000054018"/>
    </source>
</evidence>
<feature type="region of interest" description="Disordered" evidence="1">
    <location>
        <begin position="1"/>
        <end position="56"/>
    </location>
</feature>
<organism evidence="2 3">
    <name type="scientific">Pisolithus microcarpus 441</name>
    <dbReference type="NCBI Taxonomy" id="765257"/>
    <lineage>
        <taxon>Eukaryota</taxon>
        <taxon>Fungi</taxon>
        <taxon>Dikarya</taxon>
        <taxon>Basidiomycota</taxon>
        <taxon>Agaricomycotina</taxon>
        <taxon>Agaricomycetes</taxon>
        <taxon>Agaricomycetidae</taxon>
        <taxon>Boletales</taxon>
        <taxon>Sclerodermatineae</taxon>
        <taxon>Pisolithaceae</taxon>
        <taxon>Pisolithus</taxon>
    </lineage>
</organism>
<sequence>MLWESDGQWNSAVSKAKTGETKPSHQQQPRLLHSDTSLKPESRLQSSPSLDTDGSWTRVASHRLKESDGKADVSVVVSTAFTSSDVGGSTAGESLAAEITDEDNGDLIDENVAETHRTLAEKLVPKPRRTGVEEPNVPTLARVMRVVSQADEVPVQQFAQENYEDAAMSHTTANDADGEDEGGWDIVKGKNRSRATLNPQQTTSLLPQPSADRAMTKKQRQNAKKREMHKVAKAEAEAIRLEGLARHKRGLERQRIIELSRSGGGKRPSGGMQAVVDDRGKLVWE</sequence>
<feature type="region of interest" description="Disordered" evidence="1">
    <location>
        <begin position="191"/>
        <end position="229"/>
    </location>
</feature>
<feature type="region of interest" description="Disordered" evidence="1">
    <location>
        <begin position="258"/>
        <end position="285"/>
    </location>
</feature>
<accession>A0A0C9Z3N8</accession>
<dbReference type="EMBL" id="KN833759">
    <property type="protein sequence ID" value="KIK20829.1"/>
    <property type="molecule type" value="Genomic_DNA"/>
</dbReference>
<dbReference type="Proteomes" id="UP000054018">
    <property type="component" value="Unassembled WGS sequence"/>
</dbReference>
<feature type="compositionally biased region" description="Basic and acidic residues" evidence="1">
    <location>
        <begin position="276"/>
        <end position="285"/>
    </location>
</feature>
<feature type="compositionally biased region" description="Basic residues" evidence="1">
    <location>
        <begin position="216"/>
        <end position="228"/>
    </location>
</feature>
<dbReference type="HOGENOM" id="CLU_037757_0_0_1"/>
<reference evidence="3" key="2">
    <citation type="submission" date="2015-01" db="EMBL/GenBank/DDBJ databases">
        <title>Evolutionary Origins and Diversification of the Mycorrhizal Mutualists.</title>
        <authorList>
            <consortium name="DOE Joint Genome Institute"/>
            <consortium name="Mycorrhizal Genomics Consortium"/>
            <person name="Kohler A."/>
            <person name="Kuo A."/>
            <person name="Nagy L.G."/>
            <person name="Floudas D."/>
            <person name="Copeland A."/>
            <person name="Barry K.W."/>
            <person name="Cichocki N."/>
            <person name="Veneault-Fourrey C."/>
            <person name="LaButti K."/>
            <person name="Lindquist E.A."/>
            <person name="Lipzen A."/>
            <person name="Lundell T."/>
            <person name="Morin E."/>
            <person name="Murat C."/>
            <person name="Riley R."/>
            <person name="Ohm R."/>
            <person name="Sun H."/>
            <person name="Tunlid A."/>
            <person name="Henrissat B."/>
            <person name="Grigoriev I.V."/>
            <person name="Hibbett D.S."/>
            <person name="Martin F."/>
        </authorList>
    </citation>
    <scope>NUCLEOTIDE SEQUENCE [LARGE SCALE GENOMIC DNA]</scope>
    <source>
        <strain evidence="3">441</strain>
    </source>
</reference>